<keyword evidence="4" id="KW-1185">Reference proteome</keyword>
<feature type="transmembrane region" description="Helical" evidence="1">
    <location>
        <begin position="172"/>
        <end position="191"/>
    </location>
</feature>
<dbReference type="InterPro" id="IPR001054">
    <property type="entry name" value="A/G_cyclase"/>
</dbReference>
<dbReference type="RefSeq" id="WP_135623974.1">
    <property type="nucleotide sequence ID" value="NZ_RQGD01000034.1"/>
</dbReference>
<dbReference type="PANTHER" id="PTHR43081">
    <property type="entry name" value="ADENYLATE CYCLASE, TERMINAL-DIFFERENTIATION SPECIFIC-RELATED"/>
    <property type="match status" value="1"/>
</dbReference>
<dbReference type="EMBL" id="RQGD01000034">
    <property type="protein sequence ID" value="TGL57955.1"/>
    <property type="molecule type" value="Genomic_DNA"/>
</dbReference>
<sequence length="427" mass="48140">MNNFDEFDRLVEKQVNATLKVGSLSSAVLGFSSGLILWIGSYFEIAKHIEVPIFWTVFGGTYSLIIFFLAKQEKVRNYTKYAVMLGFVSLPSVIYLIAYLTLPAGAATYINGPPGYLYFFLIIVTGFSFDFKLSFLSGIFAAVQYSIIIFVSSENISKLIHVDLLMQQDNRFLIFYYFRPIMMVISGYAVATIGNHVRSLISETIERERENTFMNRIFGQYVSPEVREKVMQENVAIKGEKKNVAVLFCDIRGFTTASENKPPEEIVSELNEYFDAMAKAITTANGTIDKFIGDAIMAVFGGVIGLENPSDSALDAARRMVRNLEVLNRKRMQKGLPKIRNGIGLHYGEVYLGAIGSENRKDYTVIGDIVNTTSRIESLCKEHKVALLLSEQFYDELPDSQKFECYKLAETLLKGRKEKTILYALKS</sequence>
<dbReference type="OrthoDB" id="9806735at2"/>
<accession>A0A4R9K1H0</accession>
<dbReference type="AlphaFoldDB" id="A0A4R9K1H0"/>
<dbReference type="Proteomes" id="UP000297693">
    <property type="component" value="Unassembled WGS sequence"/>
</dbReference>
<reference evidence="3" key="1">
    <citation type="journal article" date="2019" name="PLoS Negl. Trop. Dis.">
        <title>Revisiting the worldwide diversity of Leptospira species in the environment.</title>
        <authorList>
            <person name="Vincent A.T."/>
            <person name="Schiettekatte O."/>
            <person name="Bourhy P."/>
            <person name="Veyrier F.J."/>
            <person name="Picardeau M."/>
        </authorList>
    </citation>
    <scope>NUCLEOTIDE SEQUENCE [LARGE SCALE GENOMIC DNA]</scope>
    <source>
        <strain evidence="3">201702476</strain>
    </source>
</reference>
<protein>
    <submittedName>
        <fullName evidence="3">Adenylate/guanylate cyclase domain-containing protein</fullName>
    </submittedName>
</protein>
<evidence type="ECO:0000313" key="3">
    <source>
        <dbReference type="EMBL" id="TGL57955.1"/>
    </source>
</evidence>
<dbReference type="GO" id="GO:0004016">
    <property type="term" value="F:adenylate cyclase activity"/>
    <property type="evidence" value="ECO:0007669"/>
    <property type="project" value="UniProtKB-ARBA"/>
</dbReference>
<feature type="transmembrane region" description="Helical" evidence="1">
    <location>
        <begin position="82"/>
        <end position="106"/>
    </location>
</feature>
<feature type="domain" description="Guanylate cyclase" evidence="2">
    <location>
        <begin position="245"/>
        <end position="377"/>
    </location>
</feature>
<dbReference type="Pfam" id="PF00211">
    <property type="entry name" value="Guanylate_cyc"/>
    <property type="match status" value="1"/>
</dbReference>
<evidence type="ECO:0000259" key="2">
    <source>
        <dbReference type="PROSITE" id="PS50125"/>
    </source>
</evidence>
<dbReference type="InterPro" id="IPR050697">
    <property type="entry name" value="Adenylyl/Guanylyl_Cyclase_3/4"/>
</dbReference>
<organism evidence="3 4">
    <name type="scientific">Leptospira ognonensis</name>
    <dbReference type="NCBI Taxonomy" id="2484945"/>
    <lineage>
        <taxon>Bacteria</taxon>
        <taxon>Pseudomonadati</taxon>
        <taxon>Spirochaetota</taxon>
        <taxon>Spirochaetia</taxon>
        <taxon>Leptospirales</taxon>
        <taxon>Leptospiraceae</taxon>
        <taxon>Leptospira</taxon>
    </lineage>
</organism>
<comment type="caution">
    <text evidence="3">The sequence shown here is derived from an EMBL/GenBank/DDBJ whole genome shotgun (WGS) entry which is preliminary data.</text>
</comment>
<dbReference type="Gene3D" id="3.30.70.1230">
    <property type="entry name" value="Nucleotide cyclase"/>
    <property type="match status" value="1"/>
</dbReference>
<dbReference type="SUPFAM" id="SSF55073">
    <property type="entry name" value="Nucleotide cyclase"/>
    <property type="match status" value="1"/>
</dbReference>
<feature type="transmembrane region" description="Helical" evidence="1">
    <location>
        <begin position="21"/>
        <end position="40"/>
    </location>
</feature>
<dbReference type="InterPro" id="IPR029787">
    <property type="entry name" value="Nucleotide_cyclase"/>
</dbReference>
<dbReference type="CDD" id="cd07302">
    <property type="entry name" value="CHD"/>
    <property type="match status" value="1"/>
</dbReference>
<dbReference type="PROSITE" id="PS50125">
    <property type="entry name" value="GUANYLATE_CYCLASE_2"/>
    <property type="match status" value="1"/>
</dbReference>
<name>A0A4R9K1H0_9LEPT</name>
<gene>
    <name evidence="3" type="ORF">EHQ58_11175</name>
</gene>
<dbReference type="GO" id="GO:0009190">
    <property type="term" value="P:cyclic nucleotide biosynthetic process"/>
    <property type="evidence" value="ECO:0007669"/>
    <property type="project" value="InterPro"/>
</dbReference>
<evidence type="ECO:0000313" key="4">
    <source>
        <dbReference type="Proteomes" id="UP000297693"/>
    </source>
</evidence>
<proteinExistence type="predicted"/>
<feature type="transmembrane region" description="Helical" evidence="1">
    <location>
        <begin position="118"/>
        <end position="151"/>
    </location>
</feature>
<keyword evidence="1" id="KW-0472">Membrane</keyword>
<dbReference type="SMART" id="SM00044">
    <property type="entry name" value="CYCc"/>
    <property type="match status" value="1"/>
</dbReference>
<feature type="transmembrane region" description="Helical" evidence="1">
    <location>
        <begin position="52"/>
        <end position="70"/>
    </location>
</feature>
<keyword evidence="1" id="KW-0812">Transmembrane</keyword>
<dbReference type="PANTHER" id="PTHR43081:SF1">
    <property type="entry name" value="ADENYLATE CYCLASE, TERMINAL-DIFFERENTIATION SPECIFIC"/>
    <property type="match status" value="1"/>
</dbReference>
<keyword evidence="1" id="KW-1133">Transmembrane helix</keyword>
<dbReference type="GO" id="GO:0035556">
    <property type="term" value="P:intracellular signal transduction"/>
    <property type="evidence" value="ECO:0007669"/>
    <property type="project" value="InterPro"/>
</dbReference>
<evidence type="ECO:0000256" key="1">
    <source>
        <dbReference type="SAM" id="Phobius"/>
    </source>
</evidence>